<dbReference type="InterPro" id="IPR028213">
    <property type="entry name" value="PA1"/>
</dbReference>
<feature type="region of interest" description="Disordered" evidence="1">
    <location>
        <begin position="71"/>
        <end position="129"/>
    </location>
</feature>
<evidence type="ECO:0000256" key="1">
    <source>
        <dbReference type="SAM" id="MobiDB-lite"/>
    </source>
</evidence>
<reference evidence="3" key="1">
    <citation type="submission" date="2025-08" db="UniProtKB">
        <authorList>
            <consortium name="RefSeq"/>
        </authorList>
    </citation>
    <scope>IDENTIFICATION</scope>
</reference>
<dbReference type="PANTHER" id="PTHR28467:SF1">
    <property type="entry name" value="PAXIP1-ASSOCIATED GLUTAMATE-RICH PROTEIN 1"/>
    <property type="match status" value="1"/>
</dbReference>
<feature type="compositionally biased region" description="Basic and acidic residues" evidence="1">
    <location>
        <begin position="146"/>
        <end position="156"/>
    </location>
</feature>
<feature type="compositionally biased region" description="Polar residues" evidence="1">
    <location>
        <begin position="422"/>
        <end position="443"/>
    </location>
</feature>
<feature type="compositionally biased region" description="Low complexity" evidence="1">
    <location>
        <begin position="183"/>
        <end position="201"/>
    </location>
</feature>
<keyword evidence="2" id="KW-1185">Reference proteome</keyword>
<sequence>MSDPEKKESVTDSWLVEEADEATYNCSQEKGVWQPKADVILSMFKKLSEGGTLPLNWTCPGRRLPEVVVKEENDGEEGMELDEDDIKEEVTSVPEPSAFDFDETPSDVGTKLTPRRTPGGNVRTPRTEKRVARMDNIMDSLRREQLQRAAEREARRAKGSPAAGRGRLLNFNSPGPKVAIGNTPATTTATVSSAGPTVSTSHTLANNATMTTTSSSPINAASSSSISVLTPSSDSGAALSTSTSSTVDSSAATTAAATTAVDNTSVTFASSTAVSVSSVLSKDGDLPLLSGPEKSEAMDTSVASSTAEESTAATPSLPVQSTVFPSVRDPVSTTVVTTVSVNIDTSSVTVSNSDQVSIAAVTSASSTTSTSQLDNGSTTNLSASSLSTKPGQTSETLSTSSVGQLTPSVSAPAQASQPSSVLESSTMARNPSPVTSTPHVINNPTTTTAPSSSTLSKIPSPGNSAPSPVSTSAQNTSVNSTSAASGVTSSVTETTSSIELHAQPLTATTTTSMVVTSESTSDGSVANVAVNLEELTQDPADVALTAPAAVDAERPLVDNVSDIPLPAGAPPPSSGS</sequence>
<organism evidence="2 3">
    <name type="scientific">Aplysia californica</name>
    <name type="common">California sea hare</name>
    <dbReference type="NCBI Taxonomy" id="6500"/>
    <lineage>
        <taxon>Eukaryota</taxon>
        <taxon>Metazoa</taxon>
        <taxon>Spiralia</taxon>
        <taxon>Lophotrochozoa</taxon>
        <taxon>Mollusca</taxon>
        <taxon>Gastropoda</taxon>
        <taxon>Heterobranchia</taxon>
        <taxon>Euthyneura</taxon>
        <taxon>Tectipleura</taxon>
        <taxon>Aplysiida</taxon>
        <taxon>Aplysioidea</taxon>
        <taxon>Aplysiidae</taxon>
        <taxon>Aplysia</taxon>
    </lineage>
</organism>
<feature type="compositionally biased region" description="Low complexity" evidence="1">
    <location>
        <begin position="444"/>
        <end position="456"/>
    </location>
</feature>
<accession>A0ABM0K3Z7</accession>
<protein>
    <submittedName>
        <fullName evidence="3">Uncharacterized protein DDB_G0271670</fullName>
    </submittedName>
</protein>
<dbReference type="GeneID" id="101852574"/>
<evidence type="ECO:0000313" key="2">
    <source>
        <dbReference type="Proteomes" id="UP000694888"/>
    </source>
</evidence>
<dbReference type="Pfam" id="PF15364">
    <property type="entry name" value="PAXIP1_C"/>
    <property type="match status" value="1"/>
</dbReference>
<feature type="region of interest" description="Disordered" evidence="1">
    <location>
        <begin position="146"/>
        <end position="250"/>
    </location>
</feature>
<feature type="compositionally biased region" description="Low complexity" evidence="1">
    <location>
        <begin position="211"/>
        <end position="250"/>
    </location>
</feature>
<feature type="compositionally biased region" description="Acidic residues" evidence="1">
    <location>
        <begin position="73"/>
        <end position="87"/>
    </location>
</feature>
<dbReference type="PANTHER" id="PTHR28467">
    <property type="entry name" value="PAXIP1-ASSOCIATED GLUTAMATE-RICH PROTEIN 1"/>
    <property type="match status" value="1"/>
</dbReference>
<feature type="region of interest" description="Disordered" evidence="1">
    <location>
        <begin position="363"/>
        <end position="490"/>
    </location>
</feature>
<feature type="compositionally biased region" description="Low complexity" evidence="1">
    <location>
        <begin position="469"/>
        <end position="490"/>
    </location>
</feature>
<evidence type="ECO:0000313" key="3">
    <source>
        <dbReference type="RefSeq" id="XP_005108215.1"/>
    </source>
</evidence>
<proteinExistence type="predicted"/>
<feature type="compositionally biased region" description="Low complexity" evidence="1">
    <location>
        <begin position="407"/>
        <end position="421"/>
    </location>
</feature>
<dbReference type="RefSeq" id="XP_005108215.1">
    <property type="nucleotide sequence ID" value="XM_005108158.3"/>
</dbReference>
<feature type="compositionally biased region" description="Low complexity" evidence="1">
    <location>
        <begin position="363"/>
        <end position="388"/>
    </location>
</feature>
<feature type="compositionally biased region" description="Low complexity" evidence="1">
    <location>
        <begin position="300"/>
        <end position="314"/>
    </location>
</feature>
<feature type="region of interest" description="Disordered" evidence="1">
    <location>
        <begin position="282"/>
        <end position="316"/>
    </location>
</feature>
<feature type="compositionally biased region" description="Polar residues" evidence="1">
    <location>
        <begin position="389"/>
        <end position="406"/>
    </location>
</feature>
<gene>
    <name evidence="3" type="primary">LOC101852574</name>
</gene>
<dbReference type="Proteomes" id="UP000694888">
    <property type="component" value="Unplaced"/>
</dbReference>
<name>A0ABM0K3Z7_APLCA</name>